<proteinExistence type="predicted"/>
<dbReference type="Proteomes" id="UP000069906">
    <property type="component" value="Chromosome"/>
</dbReference>
<dbReference type="Proteomes" id="UP000060390">
    <property type="component" value="Chromosome"/>
</dbReference>
<name>A0A0F7PBA4_9EURY</name>
<reference evidence="3" key="2">
    <citation type="submission" date="2015-05" db="EMBL/GenBank/DDBJ databases">
        <title>Complete genome sequence of Halanaeroarchaeum sulfurireducens type strain M27-SA2, a sulfate-reducer haloarchaeon from marine anoxic lake Medee.</title>
        <authorList>
            <person name="Messina E."/>
            <person name="Kublanov I.V."/>
            <person name="Toshchakov S."/>
            <person name="Arcadi E."/>
            <person name="La Spada G."/>
            <person name="La Cono V."/>
            <person name="Yakimov M.M."/>
        </authorList>
    </citation>
    <scope>NUCLEOTIDE SEQUENCE [LARGE SCALE GENOMIC DNA]</scope>
    <source>
        <strain evidence="3">M27-SA2</strain>
    </source>
</reference>
<keyword evidence="4" id="KW-1185">Reference proteome</keyword>
<evidence type="ECO:0000313" key="4">
    <source>
        <dbReference type="Proteomes" id="UP000069906"/>
    </source>
</evidence>
<gene>
    <name evidence="2" type="ORF">HLASA_1505</name>
    <name evidence="1" type="ORF">HLASF_1518</name>
</gene>
<dbReference type="HOGENOM" id="CLU_218206_0_0_2"/>
<dbReference type="EMBL" id="CP008874">
    <property type="protein sequence ID" value="AKH97997.1"/>
    <property type="molecule type" value="Genomic_DNA"/>
</dbReference>
<dbReference type="RefSeq" id="WP_268760256.1">
    <property type="nucleotide sequence ID" value="NZ_CP008874.1"/>
</dbReference>
<dbReference type="KEGG" id="hsu:HLASF_1518"/>
<dbReference type="STRING" id="1604004.HLASA_1505"/>
<dbReference type="EMBL" id="CP011564">
    <property type="protein sequence ID" value="ALG82391.1"/>
    <property type="molecule type" value="Genomic_DNA"/>
</dbReference>
<evidence type="ECO:0000313" key="1">
    <source>
        <dbReference type="EMBL" id="AKH97997.1"/>
    </source>
</evidence>
<dbReference type="GeneID" id="80368151"/>
<protein>
    <submittedName>
        <fullName evidence="1">Uncharacterized protein</fullName>
    </submittedName>
</protein>
<sequence>MARSERRKRPVSDDEFESMAERIAQHFDRVRDLLERATDDGDA</sequence>
<dbReference type="KEGG" id="hsf:HLASA_1505"/>
<organism evidence="1 4">
    <name type="scientific">Halanaeroarchaeum sulfurireducens</name>
    <dbReference type="NCBI Taxonomy" id="1604004"/>
    <lineage>
        <taxon>Archaea</taxon>
        <taxon>Methanobacteriati</taxon>
        <taxon>Methanobacteriota</taxon>
        <taxon>Stenosarchaea group</taxon>
        <taxon>Halobacteria</taxon>
        <taxon>Halobacteriales</taxon>
        <taxon>Halobacteriaceae</taxon>
        <taxon>Halanaeroarchaeum</taxon>
    </lineage>
</organism>
<evidence type="ECO:0000313" key="3">
    <source>
        <dbReference type="Proteomes" id="UP000060390"/>
    </source>
</evidence>
<evidence type="ECO:0000313" key="2">
    <source>
        <dbReference type="EMBL" id="ALG82391.1"/>
    </source>
</evidence>
<reference evidence="1 4" key="1">
    <citation type="journal article" date="2015" name="ISME J.">
        <title>Elemental sulfur and acetate can support life of a novel strictly anaerobic haloarchaeon.</title>
        <authorList>
            <person name="Sorokin D.Y."/>
            <person name="Kublanov I.V."/>
            <person name="Gavrilov S.N."/>
            <person name="Rojo D."/>
            <person name="Roman P."/>
            <person name="Golyshin P.N."/>
            <person name="Slepak V.Z."/>
            <person name="Smedile F."/>
            <person name="Ferrer M."/>
            <person name="Messina E."/>
            <person name="La Cono V."/>
            <person name="Yakimov M.M."/>
        </authorList>
    </citation>
    <scope>NUCLEOTIDE SEQUENCE [LARGE SCALE GENOMIC DNA]</scope>
    <source>
        <strain evidence="1 4">HSR2</strain>
    </source>
</reference>
<dbReference type="AlphaFoldDB" id="A0A0F7PBA4"/>
<accession>A0A0F7PBA4</accession>
<reference evidence="2 3" key="3">
    <citation type="journal article" date="2016" name="Stand. Genomic Sci.">
        <title>Complete genome sequence of 'Halanaeroarchaeum sulfurireducens' M27-SA2, a sulfur-reducing and acetate-oxidizing haloarchaeon from the deep-sea hypersaline anoxic lake Medee.</title>
        <authorList>
            <person name="Messina E."/>
            <person name="Sorokin D.Y."/>
            <person name="Kublanov I.V."/>
            <person name="Toshchakov S."/>
            <person name="Lopatina A."/>
            <person name="Arcadi E."/>
            <person name="Smedile F."/>
            <person name="La Spada G."/>
            <person name="La Cono V."/>
            <person name="Yakimov M.M."/>
        </authorList>
    </citation>
    <scope>NUCLEOTIDE SEQUENCE [LARGE SCALE GENOMIC DNA]</scope>
    <source>
        <strain evidence="2 3">M27-SA2</strain>
    </source>
</reference>